<dbReference type="EMBL" id="CM016559">
    <property type="protein sequence ID" value="TKW01748.1"/>
    <property type="molecule type" value="Genomic_DNA"/>
</dbReference>
<dbReference type="Proteomes" id="UP000298652">
    <property type="component" value="Chromosome 8"/>
</dbReference>
<dbReference type="Gramene" id="TKW01748">
    <property type="protein sequence ID" value="TKW01748"/>
    <property type="gene ID" value="SEVIR_8G199150v2"/>
</dbReference>
<evidence type="ECO:0000256" key="1">
    <source>
        <dbReference type="SAM" id="MobiDB-lite"/>
    </source>
</evidence>
<reference evidence="2" key="1">
    <citation type="submission" date="2019-03" db="EMBL/GenBank/DDBJ databases">
        <title>WGS assembly of Setaria viridis.</title>
        <authorList>
            <person name="Huang P."/>
            <person name="Jenkins J."/>
            <person name="Grimwood J."/>
            <person name="Barry K."/>
            <person name="Healey A."/>
            <person name="Mamidi S."/>
            <person name="Sreedasyam A."/>
            <person name="Shu S."/>
            <person name="Feldman M."/>
            <person name="Wu J."/>
            <person name="Yu Y."/>
            <person name="Chen C."/>
            <person name="Johnson J."/>
            <person name="Rokhsar D."/>
            <person name="Baxter I."/>
            <person name="Schmutz J."/>
            <person name="Brutnell T."/>
            <person name="Kellogg E."/>
        </authorList>
    </citation>
    <scope>NUCLEOTIDE SEQUENCE [LARGE SCALE GENOMIC DNA]</scope>
</reference>
<accession>A0A4U6THC8</accession>
<protein>
    <submittedName>
        <fullName evidence="2">Uncharacterized protein</fullName>
    </submittedName>
</protein>
<name>A0A4U6THC8_SETVI</name>
<dbReference type="AlphaFoldDB" id="A0A4U6THC8"/>
<evidence type="ECO:0000313" key="2">
    <source>
        <dbReference type="EMBL" id="TKW01748.1"/>
    </source>
</evidence>
<proteinExistence type="predicted"/>
<keyword evidence="3" id="KW-1185">Reference proteome</keyword>
<gene>
    <name evidence="2" type="ORF">SEVIR_8G199150v2</name>
</gene>
<evidence type="ECO:0000313" key="3">
    <source>
        <dbReference type="Proteomes" id="UP000298652"/>
    </source>
</evidence>
<sequence length="70" mass="7867">MPAYASPNQQGINLQLQLPVDRLHRRGASGRQLARVQEGDQARPGHTVAAAHGGRARTWGRWEQSRREEQ</sequence>
<feature type="region of interest" description="Disordered" evidence="1">
    <location>
        <begin position="33"/>
        <end position="70"/>
    </location>
</feature>
<organism evidence="2 3">
    <name type="scientific">Setaria viridis</name>
    <name type="common">Green bristlegrass</name>
    <name type="synonym">Setaria italica subsp. viridis</name>
    <dbReference type="NCBI Taxonomy" id="4556"/>
    <lineage>
        <taxon>Eukaryota</taxon>
        <taxon>Viridiplantae</taxon>
        <taxon>Streptophyta</taxon>
        <taxon>Embryophyta</taxon>
        <taxon>Tracheophyta</taxon>
        <taxon>Spermatophyta</taxon>
        <taxon>Magnoliopsida</taxon>
        <taxon>Liliopsida</taxon>
        <taxon>Poales</taxon>
        <taxon>Poaceae</taxon>
        <taxon>PACMAD clade</taxon>
        <taxon>Panicoideae</taxon>
        <taxon>Panicodae</taxon>
        <taxon>Paniceae</taxon>
        <taxon>Cenchrinae</taxon>
        <taxon>Setaria</taxon>
    </lineage>
</organism>